<dbReference type="EMBL" id="FMUX01000003">
    <property type="protein sequence ID" value="SCY02874.1"/>
    <property type="molecule type" value="Genomic_DNA"/>
</dbReference>
<proteinExistence type="predicted"/>
<dbReference type="Pfam" id="PF00174">
    <property type="entry name" value="Oxidored_molyb"/>
    <property type="match status" value="1"/>
</dbReference>
<keyword evidence="4" id="KW-1185">Reference proteome</keyword>
<dbReference type="Gene3D" id="3.90.420.10">
    <property type="entry name" value="Oxidoreductase, molybdopterin-binding domain"/>
    <property type="match status" value="1"/>
</dbReference>
<dbReference type="InterPro" id="IPR036374">
    <property type="entry name" value="OxRdtase_Mopterin-bd_sf"/>
</dbReference>
<feature type="domain" description="Oxidoreductase molybdopterin-binding" evidence="2">
    <location>
        <begin position="51"/>
        <end position="139"/>
    </location>
</feature>
<evidence type="ECO:0000313" key="4">
    <source>
        <dbReference type="Proteomes" id="UP000198870"/>
    </source>
</evidence>
<gene>
    <name evidence="3" type="ORF">SAMN05216233_10368</name>
</gene>
<protein>
    <recommendedName>
        <fullName evidence="2">Oxidoreductase molybdopterin-binding domain-containing protein</fullName>
    </recommendedName>
</protein>
<organism evidence="3 4">
    <name type="scientific">Desulfoluna spongiiphila</name>
    <dbReference type="NCBI Taxonomy" id="419481"/>
    <lineage>
        <taxon>Bacteria</taxon>
        <taxon>Pseudomonadati</taxon>
        <taxon>Thermodesulfobacteriota</taxon>
        <taxon>Desulfobacteria</taxon>
        <taxon>Desulfobacterales</taxon>
        <taxon>Desulfolunaceae</taxon>
        <taxon>Desulfoluna</taxon>
    </lineage>
</organism>
<dbReference type="Proteomes" id="UP000198870">
    <property type="component" value="Unassembled WGS sequence"/>
</dbReference>
<keyword evidence="1" id="KW-0732">Signal</keyword>
<evidence type="ECO:0000259" key="2">
    <source>
        <dbReference type="Pfam" id="PF00174"/>
    </source>
</evidence>
<reference evidence="3 4" key="1">
    <citation type="submission" date="2016-10" db="EMBL/GenBank/DDBJ databases">
        <authorList>
            <person name="de Groot N.N."/>
        </authorList>
    </citation>
    <scope>NUCLEOTIDE SEQUENCE [LARGE SCALE GENOMIC DNA]</scope>
    <source>
        <strain evidence="3 4">AA1</strain>
    </source>
</reference>
<evidence type="ECO:0000313" key="3">
    <source>
        <dbReference type="EMBL" id="SCY02874.1"/>
    </source>
</evidence>
<feature type="signal peptide" evidence="1">
    <location>
        <begin position="1"/>
        <end position="23"/>
    </location>
</feature>
<accession>A0A1G5CKK6</accession>
<dbReference type="InterPro" id="IPR000572">
    <property type="entry name" value="OxRdtase_Mopterin-bd_dom"/>
</dbReference>
<dbReference type="AlphaFoldDB" id="A0A1G5CKK6"/>
<evidence type="ECO:0000256" key="1">
    <source>
        <dbReference type="SAM" id="SignalP"/>
    </source>
</evidence>
<feature type="chain" id="PRO_5011688973" description="Oxidoreductase molybdopterin-binding domain-containing protein" evidence="1">
    <location>
        <begin position="24"/>
        <end position="304"/>
    </location>
</feature>
<name>A0A1G5CKK6_9BACT</name>
<dbReference type="SUPFAM" id="SSF56524">
    <property type="entry name" value="Oxidoreductase molybdopterin-binding domain"/>
    <property type="match status" value="1"/>
</dbReference>
<sequence>MRSGSFYFCVCAWLLFTSAPFLSAEASHTGSIKVMGTGKGNALASIALDACAGEVVTVTSVDPNFGSDGAFRYTGVPLQAILKRAGVSGMKGITLVGRDQYTVYLPAGLAANPDVIIASERDGNPLSQYLGGPLKLLFPPDLKMHQSAYCWYVETLIPDYVDNPGVTVTVGGRTTRYALSDLDALRPEHKTLYLSIPLGYRWDLPKLKQPCRVTAIPLGALFDGEDVTGKKLTLTPFSGRPMTLPVAPILSCEVMLVYRINDQPIHPALGGPFSVYFPVMSCGELEGIAPETASLFFLHEISVD</sequence>